<dbReference type="PANTHER" id="PTHR48083:SF20">
    <property type="entry name" value="LONG-CHAIN SPECIFIC ACYL-COA DEHYDROGENASE, MITOCHONDRIAL"/>
    <property type="match status" value="1"/>
</dbReference>
<dbReference type="Pfam" id="PF02770">
    <property type="entry name" value="Acyl-CoA_dh_M"/>
    <property type="match status" value="1"/>
</dbReference>
<dbReference type="InterPro" id="IPR046373">
    <property type="entry name" value="Acyl-CoA_Oxase/DH_mid-dom_sf"/>
</dbReference>
<evidence type="ECO:0000256" key="10">
    <source>
        <dbReference type="RuleBase" id="RU362125"/>
    </source>
</evidence>
<dbReference type="InterPro" id="IPR006089">
    <property type="entry name" value="Acyl-CoA_DH_CS"/>
</dbReference>
<evidence type="ECO:0000256" key="5">
    <source>
        <dbReference type="ARBA" id="ARBA00022827"/>
    </source>
</evidence>
<dbReference type="InterPro" id="IPR037069">
    <property type="entry name" value="AcylCoA_DH/ox_N_sf"/>
</dbReference>
<comment type="cofactor">
    <cofactor evidence="1 10">
        <name>FAD</name>
        <dbReference type="ChEBI" id="CHEBI:57692"/>
    </cofactor>
</comment>
<dbReference type="InterPro" id="IPR013786">
    <property type="entry name" value="AcylCoA_DH/ox_N"/>
</dbReference>
<dbReference type="Gene3D" id="1.20.140.10">
    <property type="entry name" value="Butyryl-CoA Dehydrogenase, subunit A, domain 3"/>
    <property type="match status" value="1"/>
</dbReference>
<evidence type="ECO:0000256" key="4">
    <source>
        <dbReference type="ARBA" id="ARBA00022630"/>
    </source>
</evidence>
<dbReference type="InterPro" id="IPR009075">
    <property type="entry name" value="AcylCo_DH/oxidase_C"/>
</dbReference>
<feature type="domain" description="Acyl-CoA oxidase/dehydrogenase middle" evidence="12">
    <location>
        <begin position="127"/>
        <end position="222"/>
    </location>
</feature>
<dbReference type="GO" id="GO:0005737">
    <property type="term" value="C:cytoplasm"/>
    <property type="evidence" value="ECO:0007669"/>
    <property type="project" value="TreeGrafter"/>
</dbReference>
<sequence>MIDLRPRRAWESDEAVQFRKEFRRFLEDEAVPREETWRKQHFVDREFWRMTGDIGALLPSIPEQYGGSGADFSFEAVVNEELGYCGLTSFQQLIHGTIVAHYILKYATAEQKLRWLPKLASGEWVGAIAMTEPGAGSDLKAIKTTARKDGGDYVVNGSKIFITNGMLADLIVLVCSTDRSRGAAGVSLLVLETAGAEGFTRGRNLRKIGMHGSDTAELFFSDLHVPDDNLLGGVEGRGFFQMMEQLPQERLGVAIGAQAMSEHGVELTLKYTSERQVFGKSLSELQVPRHMMVDCLREVRVGRAFVDDCVMRHVKGDLSAADASMAKLHATEMQNRVLDTCIQLHGGYGYMEEYRIARMFADCRVQRIYAGANEIMKEIIAREFQSVAQQETGR</sequence>
<evidence type="ECO:0000313" key="15">
    <source>
        <dbReference type="Proteomes" id="UP000192140"/>
    </source>
</evidence>
<dbReference type="SUPFAM" id="SSF47203">
    <property type="entry name" value="Acyl-CoA dehydrogenase C-terminal domain-like"/>
    <property type="match status" value="1"/>
</dbReference>
<dbReference type="FunFam" id="2.40.110.10:FF:000002">
    <property type="entry name" value="Acyl-CoA dehydrogenase fadE12"/>
    <property type="match status" value="1"/>
</dbReference>
<keyword evidence="5 10" id="KW-0274">FAD</keyword>
<organism evidence="14 15">
    <name type="scientific">Agrobacterium deltaense NCPPB 1641</name>
    <dbReference type="NCBI Taxonomy" id="1183425"/>
    <lineage>
        <taxon>Bacteria</taxon>
        <taxon>Pseudomonadati</taxon>
        <taxon>Pseudomonadota</taxon>
        <taxon>Alphaproteobacteria</taxon>
        <taxon>Hyphomicrobiales</taxon>
        <taxon>Rhizobiaceae</taxon>
        <taxon>Rhizobium/Agrobacterium group</taxon>
        <taxon>Agrobacterium</taxon>
    </lineage>
</organism>
<dbReference type="Gene3D" id="1.10.540.10">
    <property type="entry name" value="Acyl-CoA dehydrogenase/oxidase, N-terminal domain"/>
    <property type="match status" value="1"/>
</dbReference>
<evidence type="ECO:0000313" key="14">
    <source>
        <dbReference type="EMBL" id="CVI62629.1"/>
    </source>
</evidence>
<keyword evidence="15" id="KW-1185">Reference proteome</keyword>
<dbReference type="EMBL" id="FCNP01000048">
    <property type="protein sequence ID" value="CVI62629.1"/>
    <property type="molecule type" value="Genomic_DNA"/>
</dbReference>
<keyword evidence="4 10" id="KW-0285">Flavoprotein</keyword>
<dbReference type="AlphaFoldDB" id="A0A1S7U739"/>
<dbReference type="PANTHER" id="PTHR48083">
    <property type="entry name" value="MEDIUM-CHAIN SPECIFIC ACYL-COA DEHYDROGENASE, MITOCHONDRIAL-RELATED"/>
    <property type="match status" value="1"/>
</dbReference>
<dbReference type="InterPro" id="IPR006091">
    <property type="entry name" value="Acyl-CoA_Oxase/DH_mid-dom"/>
</dbReference>
<evidence type="ECO:0000256" key="8">
    <source>
        <dbReference type="ARBA" id="ARBA00040394"/>
    </source>
</evidence>
<dbReference type="InterPro" id="IPR050741">
    <property type="entry name" value="Acyl-CoA_dehydrogenase"/>
</dbReference>
<keyword evidence="6 10" id="KW-0560">Oxidoreductase</keyword>
<name>A0A1S7U739_9HYPH</name>
<feature type="domain" description="Acyl-CoA dehydrogenase/oxidase N-terminal" evidence="13">
    <location>
        <begin position="12"/>
        <end position="123"/>
    </location>
</feature>
<evidence type="ECO:0000259" key="11">
    <source>
        <dbReference type="Pfam" id="PF00441"/>
    </source>
</evidence>
<dbReference type="InterPro" id="IPR009100">
    <property type="entry name" value="AcylCoA_DH/oxidase_NM_dom_sf"/>
</dbReference>
<dbReference type="RefSeq" id="WP_080854942.1">
    <property type="nucleotide sequence ID" value="NZ_LT009777.1"/>
</dbReference>
<dbReference type="PROSITE" id="PS00072">
    <property type="entry name" value="ACYL_COA_DH_1"/>
    <property type="match status" value="1"/>
</dbReference>
<gene>
    <name evidence="14" type="primary">ACADL</name>
    <name evidence="14" type="ORF">AGR7A_pAt10025</name>
</gene>
<dbReference type="Gene3D" id="2.40.110.10">
    <property type="entry name" value="Butyryl-CoA Dehydrogenase, subunit A, domain 2"/>
    <property type="match status" value="1"/>
</dbReference>
<evidence type="ECO:0000256" key="2">
    <source>
        <dbReference type="ARBA" id="ARBA00005102"/>
    </source>
</evidence>
<dbReference type="Proteomes" id="UP000192140">
    <property type="component" value="Unassembled WGS sequence"/>
</dbReference>
<dbReference type="GO" id="GO:0050660">
    <property type="term" value="F:flavin adenine dinucleotide binding"/>
    <property type="evidence" value="ECO:0007669"/>
    <property type="project" value="InterPro"/>
</dbReference>
<dbReference type="Pfam" id="PF02771">
    <property type="entry name" value="Acyl-CoA_dh_N"/>
    <property type="match status" value="1"/>
</dbReference>
<evidence type="ECO:0000256" key="7">
    <source>
        <dbReference type="ARBA" id="ARBA00037085"/>
    </source>
</evidence>
<comment type="caution">
    <text evidence="14">The sequence shown here is derived from an EMBL/GenBank/DDBJ whole genome shotgun (WGS) entry which is preliminary data.</text>
</comment>
<evidence type="ECO:0000259" key="13">
    <source>
        <dbReference type="Pfam" id="PF02771"/>
    </source>
</evidence>
<proteinExistence type="inferred from homology"/>
<dbReference type="Pfam" id="PF00441">
    <property type="entry name" value="Acyl-CoA_dh_1"/>
    <property type="match status" value="1"/>
</dbReference>
<dbReference type="PROSITE" id="PS00073">
    <property type="entry name" value="ACYL_COA_DH_2"/>
    <property type="match status" value="1"/>
</dbReference>
<comment type="function">
    <text evidence="7">Catalyzes the dehydrogenation at the alpha-beta position of ACP-bound acyl chains. This results in the introduction of a double bond in the lipidic chain, which is further transferred to the epsilon-amino group of lysine residue in the mycobactin core by MbtK.</text>
</comment>
<evidence type="ECO:0000256" key="3">
    <source>
        <dbReference type="ARBA" id="ARBA00009347"/>
    </source>
</evidence>
<evidence type="ECO:0000256" key="1">
    <source>
        <dbReference type="ARBA" id="ARBA00001974"/>
    </source>
</evidence>
<dbReference type="SUPFAM" id="SSF56645">
    <property type="entry name" value="Acyl-CoA dehydrogenase NM domain-like"/>
    <property type="match status" value="1"/>
</dbReference>
<evidence type="ECO:0000256" key="9">
    <source>
        <dbReference type="ARBA" id="ARBA00042660"/>
    </source>
</evidence>
<evidence type="ECO:0000259" key="12">
    <source>
        <dbReference type="Pfam" id="PF02770"/>
    </source>
</evidence>
<dbReference type="FunFam" id="1.20.140.10:FF:000001">
    <property type="entry name" value="Acyl-CoA dehydrogenase"/>
    <property type="match status" value="1"/>
</dbReference>
<feature type="domain" description="Acyl-CoA dehydrogenase/oxidase C-terminal" evidence="11">
    <location>
        <begin position="236"/>
        <end position="383"/>
    </location>
</feature>
<comment type="similarity">
    <text evidence="3 10">Belongs to the acyl-CoA dehydrogenase family.</text>
</comment>
<dbReference type="GO" id="GO:0003995">
    <property type="term" value="F:acyl-CoA dehydrogenase activity"/>
    <property type="evidence" value="ECO:0007669"/>
    <property type="project" value="InterPro"/>
</dbReference>
<comment type="pathway">
    <text evidence="2">Siderophore biosynthesis; mycobactin biosynthesis.</text>
</comment>
<dbReference type="GO" id="GO:0033539">
    <property type="term" value="P:fatty acid beta-oxidation using acyl-CoA dehydrogenase"/>
    <property type="evidence" value="ECO:0007669"/>
    <property type="project" value="TreeGrafter"/>
</dbReference>
<reference evidence="14" key="1">
    <citation type="submission" date="2016-01" db="EMBL/GenBank/DDBJ databases">
        <authorList>
            <person name="Regsiter A."/>
            <person name="william w."/>
        </authorList>
    </citation>
    <scope>NUCLEOTIDE SEQUENCE</scope>
    <source>
        <strain evidence="14">NCPPB 1641</strain>
    </source>
</reference>
<evidence type="ECO:0000256" key="6">
    <source>
        <dbReference type="ARBA" id="ARBA00023002"/>
    </source>
</evidence>
<dbReference type="InterPro" id="IPR036250">
    <property type="entry name" value="AcylCo_DH-like_C"/>
</dbReference>
<accession>A0A1S7U739</accession>
<protein>
    <recommendedName>
        <fullName evidence="8">Acyl-[acyl-carrier-protein] dehydrogenase MbtN</fullName>
    </recommendedName>
    <alternativeName>
        <fullName evidence="9">Mycobactin synthase protein N</fullName>
    </alternativeName>
</protein>